<dbReference type="InterPro" id="IPR013785">
    <property type="entry name" value="Aldolase_TIM"/>
</dbReference>
<sequence>MNDQQLILPDGNGSLVSYTLSGTPTPRPASPPQFNRIAYAAAHVVSDPLKDARPWNDPAIDWDATMAFRHHLWCLGFRIAEAMDTSQRGMGLNWAGAQELIRRSLAEAKGVAGADLASGAGTDHLDPAEAKSLDDIIRAYETQAGFIEKHGGRFILMASRALARIARSPDDYAKVYGHILAQAREKVVLHWLGDMFDPQLKGYWGSQNFDEALDTVIGIIEANRDKVEGIKISLLEERYEIALRNRLPEGVLCFTGDDFNYAPLIEGDGNRHSHALLGIFDAVAPQASSALAALAADDNARFRTIIEPTVPLSRKIFEAPTQYYKAGVVFLAWLNGHQRHFTMPAGMQSARGILHYADIFRLADKADVLDQPELAIHRMRQLLAVHGIS</sequence>
<organism evidence="1 2">
    <name type="scientific">Brucella intermedia GD04153</name>
    <dbReference type="NCBI Taxonomy" id="2975438"/>
    <lineage>
        <taxon>Bacteria</taxon>
        <taxon>Pseudomonadati</taxon>
        <taxon>Pseudomonadota</taxon>
        <taxon>Alphaproteobacteria</taxon>
        <taxon>Hyphomicrobiales</taxon>
        <taxon>Brucellaceae</taxon>
        <taxon>Brucella/Ochrobactrum group</taxon>
        <taxon>Brucella</taxon>
    </lineage>
</organism>
<dbReference type="InterPro" id="IPR009334">
    <property type="entry name" value="DUF993"/>
</dbReference>
<evidence type="ECO:0000313" key="1">
    <source>
        <dbReference type="EMBL" id="MDH0124491.1"/>
    </source>
</evidence>
<dbReference type="EMBL" id="JAODYY010000004">
    <property type="protein sequence ID" value="MDH0124491.1"/>
    <property type="molecule type" value="Genomic_DNA"/>
</dbReference>
<dbReference type="AlphaFoldDB" id="A0AA42H6M8"/>
<proteinExistence type="predicted"/>
<name>A0AA42H6M8_9HYPH</name>
<dbReference type="Proteomes" id="UP001158087">
    <property type="component" value="Unassembled WGS sequence"/>
</dbReference>
<gene>
    <name evidence="1" type="ORF">N7376_10845</name>
</gene>
<accession>A0AA42H6M8</accession>
<comment type="caution">
    <text evidence="1">The sequence shown here is derived from an EMBL/GenBank/DDBJ whole genome shotgun (WGS) entry which is preliminary data.</text>
</comment>
<evidence type="ECO:0000313" key="2">
    <source>
        <dbReference type="Proteomes" id="UP001158087"/>
    </source>
</evidence>
<dbReference type="Pfam" id="PF06187">
    <property type="entry name" value="DUF993"/>
    <property type="match status" value="1"/>
</dbReference>
<dbReference type="Gene3D" id="3.20.20.70">
    <property type="entry name" value="Aldolase class I"/>
    <property type="match status" value="1"/>
</dbReference>
<protein>
    <submittedName>
        <fullName evidence="1">Dihydrodipicolinate synthase family protein</fullName>
    </submittedName>
</protein>
<reference evidence="1" key="1">
    <citation type="submission" date="2022-09" db="EMBL/GenBank/DDBJ databases">
        <title>Intensive care unit water sources are persistently colonized with multi-drug resistant bacteria and are the site of extensive horizontal gene transfer of antibiotic resistance genes.</title>
        <authorList>
            <person name="Diorio-Toth L."/>
        </authorList>
    </citation>
    <scope>NUCLEOTIDE SEQUENCE</scope>
    <source>
        <strain evidence="1">GD04153</strain>
    </source>
</reference>
<dbReference type="SUPFAM" id="SSF51569">
    <property type="entry name" value="Aldolase"/>
    <property type="match status" value="1"/>
</dbReference>